<keyword evidence="4" id="KW-0808">Transferase</keyword>
<dbReference type="RefSeq" id="WP_177943500.1">
    <property type="nucleotide sequence ID" value="NZ_CABGOK010000026.1"/>
</dbReference>
<dbReference type="InterPro" id="IPR005467">
    <property type="entry name" value="His_kinase_dom"/>
</dbReference>
<name>A0ABU9PCT0_9ENTR</name>
<dbReference type="PANTHER" id="PTHR44936:SF10">
    <property type="entry name" value="SENSOR PROTEIN RSTB"/>
    <property type="match status" value="1"/>
</dbReference>
<reference evidence="10 11" key="1">
    <citation type="submission" date="2024-04" db="EMBL/GenBank/DDBJ databases">
        <title>Draft genome assemblies of urinary isolates.</title>
        <authorList>
            <person name="Appleberry H."/>
            <person name="Kula A."/>
            <person name="Wolfe A.J."/>
            <person name="Putonti C."/>
        </authorList>
    </citation>
    <scope>NUCLEOTIDE SEQUENCE [LARGE SCALE GENOMIC DNA]</scope>
    <source>
        <strain evidence="10 11">UMB12529</strain>
    </source>
</reference>
<dbReference type="InterPro" id="IPR036890">
    <property type="entry name" value="HATPase_C_sf"/>
</dbReference>
<evidence type="ECO:0000313" key="10">
    <source>
        <dbReference type="EMBL" id="MEM0627820.1"/>
    </source>
</evidence>
<dbReference type="InterPro" id="IPR050980">
    <property type="entry name" value="2C_sensor_his_kinase"/>
</dbReference>
<evidence type="ECO:0000256" key="7">
    <source>
        <dbReference type="ARBA" id="ARBA00022840"/>
    </source>
</evidence>
<evidence type="ECO:0000256" key="1">
    <source>
        <dbReference type="ARBA" id="ARBA00000085"/>
    </source>
</evidence>
<evidence type="ECO:0000313" key="11">
    <source>
        <dbReference type="Proteomes" id="UP001458070"/>
    </source>
</evidence>
<gene>
    <name evidence="10" type="ORF">AAFL32_28505</name>
</gene>
<feature type="coiled-coil region" evidence="8">
    <location>
        <begin position="532"/>
        <end position="559"/>
    </location>
</feature>
<dbReference type="GO" id="GO:0005524">
    <property type="term" value="F:ATP binding"/>
    <property type="evidence" value="ECO:0007669"/>
    <property type="project" value="UniProtKB-KW"/>
</dbReference>
<sequence>MANFQVAARTLLHLGSELITSDEVAIYELLKNAFDAESPRVKIRIMCPVNSKILRECNTLLAAQFNKKNIVLCELKADLIDKIKGGWILKGEDGSIIDSENKLYNIHSADNIDTLKNACLKLNYIEITDSGKGMDENNLLDAFLKIGTSYKDINGIKTDGKAVLGNKGIGRLSMMRLGGKSLIETWCKGSEYLHAIEFDWQSFDSSDLLLSEINFPILKMNDKPSEQGTRITIYSLFSDWTETKIQDEIVNNFLRRMNNPFEKTPTNFPVDLYFNNDKRVPIKPINPELLKLADRDMSLEFFPRKSMKDSDEILKSTIETPSKEFSKKPQSRTLRDFKSKFNCSLDDLEKIGPFSLKIRWFNRAKLAQKGLGSDLSRFRKELDFWNGGVAIYRDGFRIGLSGSSKDGDWLGIDNEAFRGQGLTLNRIQTVGALEITKKNNPHLIDRSNREGLVDNDSIILLRKILREFALNELREQVRLEEKVQKKTIEAHLLDDGLNSMESRLMESEKIIHEIQEISPEAKKHVTALHQNIQFITNNVKKFQKAMTELQERREDILELAGVGNVMRSIMHELTRTTGQTRLLLNQVAKKADNETADLLKKLESEIKSLNIRLSQLDPLSTNKRNRSGDFELMGLIKTIISGYTSRFERHNIDYIITFNGKILSSETLMVKMVKGFVSLTIENLILNSIYWLKTGFLQPGEEKAKITINVDSYSKVIEVYDNGPGISPTDKERIFNPGFSLRKDGRGYGLYIAKEVSANYHSNIYLDDQPFQDGRLRMFIIELPKEDNK</sequence>
<keyword evidence="11" id="KW-1185">Reference proteome</keyword>
<comment type="catalytic activity">
    <reaction evidence="1">
        <text>ATP + protein L-histidine = ADP + protein N-phospho-L-histidine.</text>
        <dbReference type="EC" id="2.7.13.3"/>
    </reaction>
</comment>
<dbReference type="PROSITE" id="PS50109">
    <property type="entry name" value="HIS_KIN"/>
    <property type="match status" value="1"/>
</dbReference>
<keyword evidence="5" id="KW-0547">Nucleotide-binding</keyword>
<keyword evidence="7 10" id="KW-0067">ATP-binding</keyword>
<protein>
    <recommendedName>
        <fullName evidence="2">histidine kinase</fullName>
        <ecNumber evidence="2">2.7.13.3</ecNumber>
    </recommendedName>
</protein>
<dbReference type="Proteomes" id="UP001458070">
    <property type="component" value="Unassembled WGS sequence"/>
</dbReference>
<keyword evidence="3" id="KW-0597">Phosphoprotein</keyword>
<dbReference type="EMBL" id="JBCGEM010000046">
    <property type="protein sequence ID" value="MEM0627820.1"/>
    <property type="molecule type" value="Genomic_DNA"/>
</dbReference>
<evidence type="ECO:0000256" key="5">
    <source>
        <dbReference type="ARBA" id="ARBA00022741"/>
    </source>
</evidence>
<dbReference type="Pfam" id="PF13589">
    <property type="entry name" value="HATPase_c_3"/>
    <property type="match status" value="1"/>
</dbReference>
<comment type="caution">
    <text evidence="10">The sequence shown here is derived from an EMBL/GenBank/DDBJ whole genome shotgun (WGS) entry which is preliminary data.</text>
</comment>
<proteinExistence type="predicted"/>
<evidence type="ECO:0000256" key="4">
    <source>
        <dbReference type="ARBA" id="ARBA00022679"/>
    </source>
</evidence>
<evidence type="ECO:0000256" key="8">
    <source>
        <dbReference type="SAM" id="Coils"/>
    </source>
</evidence>
<dbReference type="EC" id="2.7.13.3" evidence="2"/>
<dbReference type="SMART" id="SM00387">
    <property type="entry name" value="HATPase_c"/>
    <property type="match status" value="1"/>
</dbReference>
<keyword evidence="8" id="KW-0175">Coiled coil</keyword>
<dbReference type="SUPFAM" id="SSF55874">
    <property type="entry name" value="ATPase domain of HSP90 chaperone/DNA topoisomerase II/histidine kinase"/>
    <property type="match status" value="2"/>
</dbReference>
<dbReference type="InterPro" id="IPR003594">
    <property type="entry name" value="HATPase_dom"/>
</dbReference>
<keyword evidence="6" id="KW-0418">Kinase</keyword>
<feature type="domain" description="Histidine kinase" evidence="9">
    <location>
        <begin position="564"/>
        <end position="787"/>
    </location>
</feature>
<dbReference type="PANTHER" id="PTHR44936">
    <property type="entry name" value="SENSOR PROTEIN CREC"/>
    <property type="match status" value="1"/>
</dbReference>
<evidence type="ECO:0000259" key="9">
    <source>
        <dbReference type="PROSITE" id="PS50109"/>
    </source>
</evidence>
<organism evidence="10 11">
    <name type="scientific">Klebsiella grimontii</name>
    <dbReference type="NCBI Taxonomy" id="2058152"/>
    <lineage>
        <taxon>Bacteria</taxon>
        <taxon>Pseudomonadati</taxon>
        <taxon>Pseudomonadota</taxon>
        <taxon>Gammaproteobacteria</taxon>
        <taxon>Enterobacterales</taxon>
        <taxon>Enterobacteriaceae</taxon>
        <taxon>Klebsiella/Raoultella group</taxon>
        <taxon>Klebsiella</taxon>
    </lineage>
</organism>
<accession>A0ABU9PCT0</accession>
<evidence type="ECO:0000256" key="2">
    <source>
        <dbReference type="ARBA" id="ARBA00012438"/>
    </source>
</evidence>
<dbReference type="Pfam" id="PF02518">
    <property type="entry name" value="HATPase_c"/>
    <property type="match status" value="1"/>
</dbReference>
<evidence type="ECO:0000256" key="6">
    <source>
        <dbReference type="ARBA" id="ARBA00022777"/>
    </source>
</evidence>
<evidence type="ECO:0000256" key="3">
    <source>
        <dbReference type="ARBA" id="ARBA00022553"/>
    </source>
</evidence>
<dbReference type="Gene3D" id="3.30.565.10">
    <property type="entry name" value="Histidine kinase-like ATPase, C-terminal domain"/>
    <property type="match status" value="2"/>
</dbReference>